<dbReference type="GO" id="GO:0005634">
    <property type="term" value="C:nucleus"/>
    <property type="evidence" value="ECO:0007669"/>
    <property type="project" value="UniProtKB-SubCell"/>
</dbReference>
<organism evidence="5 6">
    <name type="scientific">Laodelphax striatellus</name>
    <name type="common">Small brown planthopper</name>
    <name type="synonym">Delphax striatella</name>
    <dbReference type="NCBI Taxonomy" id="195883"/>
    <lineage>
        <taxon>Eukaryota</taxon>
        <taxon>Metazoa</taxon>
        <taxon>Ecdysozoa</taxon>
        <taxon>Arthropoda</taxon>
        <taxon>Hexapoda</taxon>
        <taxon>Insecta</taxon>
        <taxon>Pterygota</taxon>
        <taxon>Neoptera</taxon>
        <taxon>Paraneoptera</taxon>
        <taxon>Hemiptera</taxon>
        <taxon>Auchenorrhyncha</taxon>
        <taxon>Fulgoroidea</taxon>
        <taxon>Delphacidae</taxon>
        <taxon>Criomorphinae</taxon>
        <taxon>Laodelphax</taxon>
    </lineage>
</organism>
<dbReference type="GO" id="GO:0003677">
    <property type="term" value="F:DNA binding"/>
    <property type="evidence" value="ECO:0007669"/>
    <property type="project" value="InterPro"/>
</dbReference>
<dbReference type="GO" id="GO:0006357">
    <property type="term" value="P:regulation of transcription by RNA polymerase II"/>
    <property type="evidence" value="ECO:0007669"/>
    <property type="project" value="TreeGrafter"/>
</dbReference>
<feature type="compositionally biased region" description="Low complexity" evidence="2">
    <location>
        <begin position="176"/>
        <end position="194"/>
    </location>
</feature>
<keyword evidence="6" id="KW-1185">Reference proteome</keyword>
<dbReference type="OrthoDB" id="6765399at2759"/>
<gene>
    <name evidence="5" type="ORF">LSTR_LSTR012349</name>
</gene>
<dbReference type="PANTHER" id="PTHR12243">
    <property type="entry name" value="MADF DOMAIN TRANSCRIPTION FACTOR"/>
    <property type="match status" value="1"/>
</dbReference>
<feature type="region of interest" description="Disordered" evidence="2">
    <location>
        <begin position="159"/>
        <end position="213"/>
    </location>
</feature>
<dbReference type="PANTHER" id="PTHR12243:SF69">
    <property type="entry name" value="SI:CH73-59F11.3"/>
    <property type="match status" value="1"/>
</dbReference>
<evidence type="ECO:0000256" key="2">
    <source>
        <dbReference type="SAM" id="MobiDB-lite"/>
    </source>
</evidence>
<comment type="subcellular location">
    <subcellularLocation>
        <location evidence="1">Nucleus</location>
    </subcellularLocation>
</comment>
<feature type="domain" description="BESS" evidence="4">
    <location>
        <begin position="217"/>
        <end position="256"/>
    </location>
</feature>
<dbReference type="AlphaFoldDB" id="A0A482WKG3"/>
<dbReference type="Pfam" id="PF10545">
    <property type="entry name" value="MADF_DNA_bdg"/>
    <property type="match status" value="1"/>
</dbReference>
<evidence type="ECO:0000313" key="6">
    <source>
        <dbReference type="Proteomes" id="UP000291343"/>
    </source>
</evidence>
<dbReference type="PROSITE" id="PS51029">
    <property type="entry name" value="MADF"/>
    <property type="match status" value="1"/>
</dbReference>
<dbReference type="InterPro" id="IPR006578">
    <property type="entry name" value="MADF-dom"/>
</dbReference>
<proteinExistence type="predicted"/>
<evidence type="ECO:0000256" key="1">
    <source>
        <dbReference type="PROSITE-ProRule" id="PRU00371"/>
    </source>
</evidence>
<dbReference type="SMART" id="SM00595">
    <property type="entry name" value="MADF"/>
    <property type="match status" value="1"/>
</dbReference>
<dbReference type="InterPro" id="IPR004210">
    <property type="entry name" value="BESS_motif"/>
</dbReference>
<dbReference type="InterPro" id="IPR039353">
    <property type="entry name" value="TF_Adf1"/>
</dbReference>
<protein>
    <recommendedName>
        <fullName evidence="7">MADF domain-containing protein</fullName>
    </recommendedName>
</protein>
<evidence type="ECO:0000313" key="5">
    <source>
        <dbReference type="EMBL" id="RZF34004.1"/>
    </source>
</evidence>
<dbReference type="InParanoid" id="A0A482WKG3"/>
<dbReference type="EMBL" id="QKKF02032971">
    <property type="protein sequence ID" value="RZF34004.1"/>
    <property type="molecule type" value="Genomic_DNA"/>
</dbReference>
<dbReference type="STRING" id="195883.A0A482WKG3"/>
<reference evidence="5 6" key="1">
    <citation type="journal article" date="2017" name="Gigascience">
        <title>Genome sequence of the small brown planthopper, Laodelphax striatellus.</title>
        <authorList>
            <person name="Zhu J."/>
            <person name="Jiang F."/>
            <person name="Wang X."/>
            <person name="Yang P."/>
            <person name="Bao Y."/>
            <person name="Zhao W."/>
            <person name="Wang W."/>
            <person name="Lu H."/>
            <person name="Wang Q."/>
            <person name="Cui N."/>
            <person name="Li J."/>
            <person name="Chen X."/>
            <person name="Luo L."/>
            <person name="Yu J."/>
            <person name="Kang L."/>
            <person name="Cui F."/>
        </authorList>
    </citation>
    <scope>NUCLEOTIDE SEQUENCE [LARGE SCALE GENOMIC DNA]</scope>
    <source>
        <strain evidence="5">Lst14</strain>
    </source>
</reference>
<feature type="non-terminal residue" evidence="5">
    <location>
        <position position="1"/>
    </location>
</feature>
<name>A0A482WKG3_LAOST</name>
<dbReference type="Proteomes" id="UP000291343">
    <property type="component" value="Unassembled WGS sequence"/>
</dbReference>
<evidence type="ECO:0008006" key="7">
    <source>
        <dbReference type="Google" id="ProtNLM"/>
    </source>
</evidence>
<comment type="caution">
    <text evidence="5">The sequence shown here is derived from an EMBL/GenBank/DDBJ whole genome shotgun (WGS) entry which is preliminary data.</text>
</comment>
<sequence>ACFGGVDFSLVDTVMFDSERFIESVRERPTLWNKHHTDYLNKSARHSCWCAVGEVMYDDWPALDNDETNLRIMDMKNKWRNIRDSFTRYVKSDAPADKKKKYVHADALMFLLDTMEGVSTLVFEGDTRPVNSIEEVDLSTDSAIAHCVTEIVNYEIEDDIPPPRKSARQGLRNRNSKMTSSSTNTKITSSTKNSQMTSSDSEQPPLPQPSCSYAVEEDPDRLYILSLLADYKKLDEDDKLEFKLDYVELHTQLTKHQSQTGNGSFGMGFAIAEAIAQCCCTPQAAQHFLGITER</sequence>
<dbReference type="PROSITE" id="PS51031">
    <property type="entry name" value="BESS"/>
    <property type="match status" value="1"/>
</dbReference>
<dbReference type="GO" id="GO:0005667">
    <property type="term" value="C:transcription regulator complex"/>
    <property type="evidence" value="ECO:0007669"/>
    <property type="project" value="TreeGrafter"/>
</dbReference>
<keyword evidence="1" id="KW-0539">Nucleus</keyword>
<evidence type="ECO:0000259" key="3">
    <source>
        <dbReference type="PROSITE" id="PS51029"/>
    </source>
</evidence>
<accession>A0A482WKG3</accession>
<evidence type="ECO:0000259" key="4">
    <source>
        <dbReference type="PROSITE" id="PS51031"/>
    </source>
</evidence>
<feature type="domain" description="MADF" evidence="3">
    <location>
        <begin position="20"/>
        <end position="116"/>
    </location>
</feature>